<evidence type="ECO:0000313" key="2">
    <source>
        <dbReference type="Proteomes" id="UP001519272"/>
    </source>
</evidence>
<dbReference type="RefSeq" id="WP_210088542.1">
    <property type="nucleotide sequence ID" value="NZ_JAGGKG010000005.1"/>
</dbReference>
<protein>
    <recommendedName>
        <fullName evidence="3">Nucleotidyltransferase family protein</fullName>
    </recommendedName>
</protein>
<gene>
    <name evidence="1" type="ORF">J2Z32_001498</name>
</gene>
<organism evidence="1 2">
    <name type="scientific">Paenibacillus turicensis</name>
    <dbReference type="NCBI Taxonomy" id="160487"/>
    <lineage>
        <taxon>Bacteria</taxon>
        <taxon>Bacillati</taxon>
        <taxon>Bacillota</taxon>
        <taxon>Bacilli</taxon>
        <taxon>Bacillales</taxon>
        <taxon>Paenibacillaceae</taxon>
        <taxon>Paenibacillus</taxon>
    </lineage>
</organism>
<accession>A0ABS4FR45</accession>
<evidence type="ECO:0000313" key="1">
    <source>
        <dbReference type="EMBL" id="MBP1904874.1"/>
    </source>
</evidence>
<dbReference type="Proteomes" id="UP001519272">
    <property type="component" value="Unassembled WGS sequence"/>
</dbReference>
<proteinExistence type="predicted"/>
<keyword evidence="2" id="KW-1185">Reference proteome</keyword>
<name>A0ABS4FR45_9BACL</name>
<dbReference type="EMBL" id="JAGGKG010000005">
    <property type="protein sequence ID" value="MBP1904874.1"/>
    <property type="molecule type" value="Genomic_DNA"/>
</dbReference>
<evidence type="ECO:0008006" key="3">
    <source>
        <dbReference type="Google" id="ProtNLM"/>
    </source>
</evidence>
<reference evidence="1 2" key="1">
    <citation type="submission" date="2021-03" db="EMBL/GenBank/DDBJ databases">
        <title>Genomic Encyclopedia of Type Strains, Phase IV (KMG-IV): sequencing the most valuable type-strain genomes for metagenomic binning, comparative biology and taxonomic classification.</title>
        <authorList>
            <person name="Goeker M."/>
        </authorList>
    </citation>
    <scope>NUCLEOTIDE SEQUENCE [LARGE SCALE GENOMIC DNA]</scope>
    <source>
        <strain evidence="1 2">DSM 14349</strain>
    </source>
</reference>
<sequence>MKEFILLEKLIDKVHVDNENENDEIIQDLTLKHVMKNKLESYYKKFLNSTKEIPEINEQLQAITNQYKQFRSFLMELEKNIEEPVIVIKGFSNYHITNGRILLRGTSDIDILARNPYEFKELLVAQGFMEIKTETTHELSELQKEGILIDLHKFVPVVSYPEDINDISVKNNMSTTSGSILKGKITYCDLLENTVKLSEKILVPNVNIALIILCVSIFRDYITSVDKLPHFKLINLVEVYLLLQEDNFHADDFLQISQKFHAEHCVEFVNILLKEIYQVSLPSTSHTLNRFPQILMWNFNQWIVPKKLFNSVFNISFESALLELGAKELKLKSNNNLSIDCISDINVYYASRDNQKKPINMNLNWDNKLYVHLSIENVEGIHKNDIININFSEDENKMTFFGSKERQKSFGSTINRGRIIYNENKKSLNVEFTLSENELRAHYLIEENKVGMNIYIEKHENKNEINCIIPIIIQKI</sequence>
<comment type="caution">
    <text evidence="1">The sequence shown here is derived from an EMBL/GenBank/DDBJ whole genome shotgun (WGS) entry which is preliminary data.</text>
</comment>